<dbReference type="RefSeq" id="WP_210045477.1">
    <property type="nucleotide sequence ID" value="NZ_JBHLVU010000004.1"/>
</dbReference>
<accession>A0ABS7C2F2</accession>
<evidence type="ECO:0000313" key="1">
    <source>
        <dbReference type="EMBL" id="MBW7455057.1"/>
    </source>
</evidence>
<gene>
    <name evidence="1" type="ORF">K0U00_13535</name>
</gene>
<protein>
    <recommendedName>
        <fullName evidence="3">KTSC domain-containing protein</fullName>
    </recommendedName>
</protein>
<dbReference type="Proteomes" id="UP001519887">
    <property type="component" value="Unassembled WGS sequence"/>
</dbReference>
<evidence type="ECO:0000313" key="2">
    <source>
        <dbReference type="Proteomes" id="UP001519887"/>
    </source>
</evidence>
<reference evidence="1 2" key="1">
    <citation type="submission" date="2021-07" db="EMBL/GenBank/DDBJ databases">
        <title>Paenibacillus radiodurans sp. nov., isolated from the southeastern edge of Tengger Desert.</title>
        <authorList>
            <person name="Zhang G."/>
        </authorList>
    </citation>
    <scope>NUCLEOTIDE SEQUENCE [LARGE SCALE GENOMIC DNA]</scope>
    <source>
        <strain evidence="1 2">CCM 7311</strain>
    </source>
</reference>
<keyword evidence="2" id="KW-1185">Reference proteome</keyword>
<proteinExistence type="predicted"/>
<name>A0ABS7C2F2_9BACL</name>
<comment type="caution">
    <text evidence="1">The sequence shown here is derived from an EMBL/GenBank/DDBJ whole genome shotgun (WGS) entry which is preliminary data.</text>
</comment>
<organism evidence="1 2">
    <name type="scientific">Paenibacillus sepulcri</name>
    <dbReference type="NCBI Taxonomy" id="359917"/>
    <lineage>
        <taxon>Bacteria</taxon>
        <taxon>Bacillati</taxon>
        <taxon>Bacillota</taxon>
        <taxon>Bacilli</taxon>
        <taxon>Bacillales</taxon>
        <taxon>Paenibacillaceae</taxon>
        <taxon>Paenibacillus</taxon>
    </lineage>
</organism>
<evidence type="ECO:0008006" key="3">
    <source>
        <dbReference type="Google" id="ProtNLM"/>
    </source>
</evidence>
<dbReference type="EMBL" id="JAHZIK010000295">
    <property type="protein sequence ID" value="MBW7455057.1"/>
    <property type="molecule type" value="Genomic_DNA"/>
</dbReference>
<sequence length="82" mass="9498">MLLPVESKQIAFCSYNENESLLHVYFHTGEIIAFPSIKKGEYQSIIDATNRYDVLMDITQKGHEVPGYRVDWQTSAEAWQNM</sequence>